<dbReference type="PROSITE" id="PS51371">
    <property type="entry name" value="CBS"/>
    <property type="match status" value="2"/>
</dbReference>
<accession>D4H7L9</accession>
<protein>
    <submittedName>
        <fullName evidence="4">CBS domain containing membrane protein</fullName>
    </submittedName>
</protein>
<dbReference type="InParanoid" id="D4H7L9"/>
<evidence type="ECO:0000256" key="1">
    <source>
        <dbReference type="ARBA" id="ARBA00023122"/>
    </source>
</evidence>
<proteinExistence type="predicted"/>
<dbReference type="Proteomes" id="UP000002012">
    <property type="component" value="Chromosome"/>
</dbReference>
<evidence type="ECO:0000259" key="3">
    <source>
        <dbReference type="PROSITE" id="PS51371"/>
    </source>
</evidence>
<dbReference type="OrthoDB" id="9793295at2"/>
<dbReference type="InterPro" id="IPR051257">
    <property type="entry name" value="Diverse_CBS-Domain"/>
</dbReference>
<dbReference type="InterPro" id="IPR000644">
    <property type="entry name" value="CBS_dom"/>
</dbReference>
<reference evidence="4 5" key="1">
    <citation type="journal article" date="2010" name="Stand. Genomic Sci.">
        <title>Complete genome sequence of Denitrovibrio acetiphilus type strain (N2460).</title>
        <authorList>
            <person name="Kiss H."/>
            <person name="Lang E."/>
            <person name="Lapidus A."/>
            <person name="Copeland A."/>
            <person name="Nolan M."/>
            <person name="Glavina Del Rio T."/>
            <person name="Chen F."/>
            <person name="Lucas S."/>
            <person name="Tice H."/>
            <person name="Cheng J.F."/>
            <person name="Han C."/>
            <person name="Goodwin L."/>
            <person name="Pitluck S."/>
            <person name="Liolios K."/>
            <person name="Pati A."/>
            <person name="Ivanova N."/>
            <person name="Mavromatis K."/>
            <person name="Chen A."/>
            <person name="Palaniappan K."/>
            <person name="Land M."/>
            <person name="Hauser L."/>
            <person name="Chang Y.J."/>
            <person name="Jeffries C.D."/>
            <person name="Detter J.C."/>
            <person name="Brettin T."/>
            <person name="Spring S."/>
            <person name="Rohde M."/>
            <person name="Goker M."/>
            <person name="Woyke T."/>
            <person name="Bristow J."/>
            <person name="Eisen J.A."/>
            <person name="Markowitz V."/>
            <person name="Hugenholtz P."/>
            <person name="Kyrpides N.C."/>
            <person name="Klenk H.P."/>
        </authorList>
    </citation>
    <scope>NUCLEOTIDE SEQUENCE [LARGE SCALE GENOMIC DNA]</scope>
    <source>
        <strain evidence="5">DSM 12809 / NBRC 114555 / N2460</strain>
    </source>
</reference>
<dbReference type="AlphaFoldDB" id="D4H7L9"/>
<dbReference type="Gene3D" id="3.10.580.10">
    <property type="entry name" value="CBS-domain"/>
    <property type="match status" value="1"/>
</dbReference>
<dbReference type="HOGENOM" id="CLU_040681_9_0_0"/>
<dbReference type="PaxDb" id="522772-Dacet_1246"/>
<dbReference type="InterPro" id="IPR046342">
    <property type="entry name" value="CBS_dom_sf"/>
</dbReference>
<dbReference type="PANTHER" id="PTHR43080:SF2">
    <property type="entry name" value="CBS DOMAIN-CONTAINING PROTEIN"/>
    <property type="match status" value="1"/>
</dbReference>
<dbReference type="STRING" id="522772.Dacet_1246"/>
<evidence type="ECO:0000313" key="5">
    <source>
        <dbReference type="Proteomes" id="UP000002012"/>
    </source>
</evidence>
<organism evidence="4 5">
    <name type="scientific">Denitrovibrio acetiphilus (strain DSM 12809 / NBRC 114555 / N2460)</name>
    <dbReference type="NCBI Taxonomy" id="522772"/>
    <lineage>
        <taxon>Bacteria</taxon>
        <taxon>Pseudomonadati</taxon>
        <taxon>Deferribacterota</taxon>
        <taxon>Deferribacteres</taxon>
        <taxon>Deferribacterales</taxon>
        <taxon>Geovibrionaceae</taxon>
        <taxon>Denitrovibrio</taxon>
    </lineage>
</organism>
<dbReference type="SMART" id="SM00116">
    <property type="entry name" value="CBS"/>
    <property type="match status" value="2"/>
</dbReference>
<evidence type="ECO:0000313" key="4">
    <source>
        <dbReference type="EMBL" id="ADD68018.1"/>
    </source>
</evidence>
<dbReference type="eggNOG" id="COG0517">
    <property type="taxonomic scope" value="Bacteria"/>
</dbReference>
<feature type="domain" description="CBS" evidence="3">
    <location>
        <begin position="7"/>
        <end position="63"/>
    </location>
</feature>
<dbReference type="Pfam" id="PF00571">
    <property type="entry name" value="CBS"/>
    <property type="match status" value="2"/>
</dbReference>
<keyword evidence="1 2" id="KW-0129">CBS domain</keyword>
<dbReference type="PANTHER" id="PTHR43080">
    <property type="entry name" value="CBS DOMAIN-CONTAINING PROTEIN CBSX3, MITOCHONDRIAL"/>
    <property type="match status" value="1"/>
</dbReference>
<dbReference type="SUPFAM" id="SSF54631">
    <property type="entry name" value="CBS-domain pair"/>
    <property type="match status" value="1"/>
</dbReference>
<feature type="domain" description="CBS" evidence="3">
    <location>
        <begin position="84"/>
        <end position="137"/>
    </location>
</feature>
<dbReference type="RefSeq" id="WP_013010540.1">
    <property type="nucleotide sequence ID" value="NC_013943.1"/>
</dbReference>
<evidence type="ECO:0000256" key="2">
    <source>
        <dbReference type="PROSITE-ProRule" id="PRU00703"/>
    </source>
</evidence>
<sequence>MKVSEIMTTNLITADPEETIKDVILKMRKKNVSGLPVVDKNNKVLATFSETDVAKALPDILNEAQYIPLVDVRELTSEPIKRVMEIPAYSIKADTNVTEAARIVLEKFRHRLPVVDDAGHLIGLVTLGDILKALLNK</sequence>
<gene>
    <name evidence="4" type="ordered locus">Dacet_1246</name>
</gene>
<dbReference type="EMBL" id="CP001968">
    <property type="protein sequence ID" value="ADD68018.1"/>
    <property type="molecule type" value="Genomic_DNA"/>
</dbReference>
<name>D4H7L9_DENA2</name>
<dbReference type="KEGG" id="dap:Dacet_1246"/>
<keyword evidence="5" id="KW-1185">Reference proteome</keyword>